<keyword evidence="9" id="KW-0732">Signal</keyword>
<accession>A0A2T3J2V4</accession>
<evidence type="ECO:0000313" key="13">
    <source>
        <dbReference type="Proteomes" id="UP000241222"/>
    </source>
</evidence>
<feature type="domain" description="Glycoside hydrolase family 20 catalytic" evidence="10">
    <location>
        <begin position="561"/>
        <end position="604"/>
    </location>
</feature>
<keyword evidence="4" id="KW-0378">Hydrolase</keyword>
<evidence type="ECO:0000256" key="2">
    <source>
        <dbReference type="ARBA" id="ARBA00006285"/>
    </source>
</evidence>
<dbReference type="GO" id="GO:0006689">
    <property type="term" value="P:ganglioside catabolic process"/>
    <property type="evidence" value="ECO:0007669"/>
    <property type="project" value="TreeGrafter"/>
</dbReference>
<evidence type="ECO:0000259" key="10">
    <source>
        <dbReference type="Pfam" id="PF00728"/>
    </source>
</evidence>
<evidence type="ECO:0000256" key="6">
    <source>
        <dbReference type="ARBA" id="ARBA00030512"/>
    </source>
</evidence>
<dbReference type="GO" id="GO:0004563">
    <property type="term" value="F:beta-N-acetylhexosaminidase activity"/>
    <property type="evidence" value="ECO:0007669"/>
    <property type="project" value="InterPro"/>
</dbReference>
<sequence length="818" mass="92453">MKKTILSALVLGAMLSPAVNAGAPNTDLNLMPYPHSVELRDGKVEIDGDFKVFIKGYQSERVAFTAKRLLKRLERQTGVPMLNPYVDSEAKATLVIDIDQAPKTAVQTVEADESYTLTAKNGKIVLASERPYGAIRGIETLLQLVETDSTGYFVPEVTIEDTPRFPWRGVSYDTSRHFVEIDVIKRQLDAMASAKMNIFHWHIWDDQAIRIQLDSYPKLWQMTSDGDYYTKDEIRGVVEYARNLGIRVIPEISLPGHASAVAHAYPELMSGGEGQSYPHQREWGVFVPLMDPTNPELYTFLGKVFDEVVELFPDEYFHIGGDEPNYAQWTDSEEIQAYIKEKGLDGNHGLQSYLNSRVEKMLDERGKKMIGWDEIWHKDLPTSIVIQSWRGHDSIGRAAKEGYQGILSTGYYLDQPQPTSYHYRNDPMPTGITVDDKLHAGETFATYEWQKPRTKGGPRKGLITIIEDTDGNFRAFTDYNGKSREEVYILEYVPGKVFRGHFDNFMSYTEFNLAFDGGELAGNSYQLIGNVRWPTTGKLIAGTEIDDSVIPEPNGGYPADLTEEEQKLILGGEITAWAENYDSMTVENRLWPRSYAIAERFWSPVELTDEDSMYKRMAAIDNWSEISLGLQHHNKAMMMYKRLANGQDVQPLVALAEYTEPAQYYARNWEKWIQTPNHGDLYNQYERLNRFVDALPVESHAVYDMVKLVNQYAEGDSEALEALKGHYETVLQAAQQAKPILAANVASVDSVVIAEKTIEVAEIGLTIIAKLEQNQSVSEKERSEYLVKLNDAAKIYDEAIVAIVKPTEMLVVQSNSGK</sequence>
<dbReference type="InterPro" id="IPR017853">
    <property type="entry name" value="GH"/>
</dbReference>
<dbReference type="GO" id="GO:0030203">
    <property type="term" value="P:glycosaminoglycan metabolic process"/>
    <property type="evidence" value="ECO:0007669"/>
    <property type="project" value="TreeGrafter"/>
</dbReference>
<dbReference type="Proteomes" id="UP000241222">
    <property type="component" value="Unassembled WGS sequence"/>
</dbReference>
<evidence type="ECO:0000256" key="5">
    <source>
        <dbReference type="ARBA" id="ARBA00023295"/>
    </source>
</evidence>
<name>A0A2T3J2V4_9GAMM</name>
<dbReference type="Pfam" id="PF02838">
    <property type="entry name" value="Glyco_hydro_20b"/>
    <property type="match status" value="1"/>
</dbReference>
<dbReference type="AlphaFoldDB" id="A0A2T3J2V4"/>
<dbReference type="GO" id="GO:0016020">
    <property type="term" value="C:membrane"/>
    <property type="evidence" value="ECO:0007669"/>
    <property type="project" value="TreeGrafter"/>
</dbReference>
<dbReference type="PANTHER" id="PTHR22600">
    <property type="entry name" value="BETA-HEXOSAMINIDASE"/>
    <property type="match status" value="1"/>
</dbReference>
<comment type="similarity">
    <text evidence="2">Belongs to the glycosyl hydrolase 20 family.</text>
</comment>
<dbReference type="RefSeq" id="WP_107346976.1">
    <property type="nucleotide sequence ID" value="NZ_PYMH01000001.1"/>
</dbReference>
<dbReference type="SUPFAM" id="SSF51445">
    <property type="entry name" value="(Trans)glycosidases"/>
    <property type="match status" value="1"/>
</dbReference>
<dbReference type="PRINTS" id="PR00738">
    <property type="entry name" value="GLHYDRLASE20"/>
</dbReference>
<evidence type="ECO:0000259" key="11">
    <source>
        <dbReference type="Pfam" id="PF02838"/>
    </source>
</evidence>
<feature type="signal peptide" evidence="9">
    <location>
        <begin position="1"/>
        <end position="21"/>
    </location>
</feature>
<dbReference type="Gene3D" id="3.20.20.80">
    <property type="entry name" value="Glycosidases"/>
    <property type="match status" value="2"/>
</dbReference>
<evidence type="ECO:0000256" key="7">
    <source>
        <dbReference type="ARBA" id="ARBA00033000"/>
    </source>
</evidence>
<reference evidence="12 13" key="1">
    <citation type="submission" date="2018-03" db="EMBL/GenBank/DDBJ databases">
        <title>Whole genome sequencing of Histamine producing bacteria.</title>
        <authorList>
            <person name="Butler K."/>
        </authorList>
    </citation>
    <scope>NUCLEOTIDE SEQUENCE [LARGE SCALE GENOMIC DNA]</scope>
    <source>
        <strain evidence="12 13">JCM 13586</strain>
    </source>
</reference>
<dbReference type="InterPro" id="IPR015883">
    <property type="entry name" value="Glyco_hydro_20_cat"/>
</dbReference>
<dbReference type="GO" id="GO:0005764">
    <property type="term" value="C:lysosome"/>
    <property type="evidence" value="ECO:0007669"/>
    <property type="project" value="TreeGrafter"/>
</dbReference>
<evidence type="ECO:0000256" key="3">
    <source>
        <dbReference type="ARBA" id="ARBA00012663"/>
    </source>
</evidence>
<dbReference type="EC" id="3.2.1.52" evidence="3"/>
<dbReference type="GO" id="GO:0005975">
    <property type="term" value="P:carbohydrate metabolic process"/>
    <property type="evidence" value="ECO:0007669"/>
    <property type="project" value="InterPro"/>
</dbReference>
<dbReference type="InterPro" id="IPR025705">
    <property type="entry name" value="Beta_hexosaminidase_sua/sub"/>
</dbReference>
<evidence type="ECO:0000256" key="1">
    <source>
        <dbReference type="ARBA" id="ARBA00001231"/>
    </source>
</evidence>
<feature type="active site" description="Proton donor" evidence="8">
    <location>
        <position position="323"/>
    </location>
</feature>
<feature type="domain" description="Glycoside hydrolase family 20 catalytic" evidence="10">
    <location>
        <begin position="165"/>
        <end position="422"/>
    </location>
</feature>
<protein>
    <recommendedName>
        <fullName evidence="3">beta-N-acetylhexosaminidase</fullName>
        <ecNumber evidence="3">3.2.1.52</ecNumber>
    </recommendedName>
    <alternativeName>
        <fullName evidence="6">Beta-N-acetylhexosaminidase</fullName>
    </alternativeName>
    <alternativeName>
        <fullName evidence="7">N-acetyl-beta-glucosaminidase</fullName>
    </alternativeName>
</protein>
<comment type="caution">
    <text evidence="12">The sequence shown here is derived from an EMBL/GenBank/DDBJ whole genome shotgun (WGS) entry which is preliminary data.</text>
</comment>
<dbReference type="Pfam" id="PF00728">
    <property type="entry name" value="Glyco_hydro_20"/>
    <property type="match status" value="2"/>
</dbReference>
<feature type="domain" description="Beta-hexosaminidase bacterial type N-terminal" evidence="11">
    <location>
        <begin position="28"/>
        <end position="161"/>
    </location>
</feature>
<keyword evidence="13" id="KW-1185">Reference proteome</keyword>
<evidence type="ECO:0000313" key="12">
    <source>
        <dbReference type="EMBL" id="PSU35621.1"/>
    </source>
</evidence>
<gene>
    <name evidence="12" type="ORF">C9I99_00955</name>
</gene>
<dbReference type="InterPro" id="IPR029018">
    <property type="entry name" value="Hex-like_dom2"/>
</dbReference>
<comment type="catalytic activity">
    <reaction evidence="1">
        <text>Hydrolysis of terminal non-reducing N-acetyl-D-hexosamine residues in N-acetyl-beta-D-hexosaminides.</text>
        <dbReference type="EC" id="3.2.1.52"/>
    </reaction>
</comment>
<keyword evidence="5" id="KW-0326">Glycosidase</keyword>
<dbReference type="Gene3D" id="3.30.379.10">
    <property type="entry name" value="Chitobiase/beta-hexosaminidase domain 2-like"/>
    <property type="match status" value="1"/>
</dbReference>
<proteinExistence type="inferred from homology"/>
<dbReference type="OrthoDB" id="9763537at2"/>
<evidence type="ECO:0000256" key="9">
    <source>
        <dbReference type="SAM" id="SignalP"/>
    </source>
</evidence>
<dbReference type="InterPro" id="IPR015882">
    <property type="entry name" value="HEX_bac_N"/>
</dbReference>
<organism evidence="12 13">
    <name type="scientific">Photobacterium lutimaris</name>
    <dbReference type="NCBI Taxonomy" id="388278"/>
    <lineage>
        <taxon>Bacteria</taxon>
        <taxon>Pseudomonadati</taxon>
        <taxon>Pseudomonadota</taxon>
        <taxon>Gammaproteobacteria</taxon>
        <taxon>Vibrionales</taxon>
        <taxon>Vibrionaceae</taxon>
        <taxon>Photobacterium</taxon>
    </lineage>
</organism>
<dbReference type="EMBL" id="PYMH01000001">
    <property type="protein sequence ID" value="PSU35621.1"/>
    <property type="molecule type" value="Genomic_DNA"/>
</dbReference>
<evidence type="ECO:0000256" key="8">
    <source>
        <dbReference type="PIRSR" id="PIRSR625705-1"/>
    </source>
</evidence>
<evidence type="ECO:0000256" key="4">
    <source>
        <dbReference type="ARBA" id="ARBA00022801"/>
    </source>
</evidence>
<dbReference type="PANTHER" id="PTHR22600:SF57">
    <property type="entry name" value="BETA-N-ACETYLHEXOSAMINIDASE"/>
    <property type="match status" value="1"/>
</dbReference>
<dbReference type="SUPFAM" id="SSF55545">
    <property type="entry name" value="beta-N-acetylhexosaminidase-like domain"/>
    <property type="match status" value="1"/>
</dbReference>
<feature type="chain" id="PRO_5015655026" description="beta-N-acetylhexosaminidase" evidence="9">
    <location>
        <begin position="22"/>
        <end position="818"/>
    </location>
</feature>